<dbReference type="CDD" id="cd07713">
    <property type="entry name" value="DHPS-like_MBL-fold"/>
    <property type="match status" value="1"/>
</dbReference>
<dbReference type="InterPro" id="IPR001279">
    <property type="entry name" value="Metallo-B-lactamas"/>
</dbReference>
<sequence length="294" mass="31165">MTAPPIILHDRPPEHPAGLCLAVLADNTARPGFRPEHGLSLCIMPPGGGLWLWDTGQGGLFLENARRLGIDPARARGVALSHGHYDHAGGLENLLRLPGFSGEVVAHPAFAIPHYRRAASAFACDIGCRCPPHLLKGRLRVVHAPARIDSGLYILPAIPRRQGNRQATGGMFLDPGGEWPDIIPDDACLVHRQGERLTVILGCCHSGIANTLDAVRDHFGDGVIDLVLGGLHLSGEGRRTILEASDALSGHGVRALCPGHCTGKAATALLRQQFPGPVLPLAAGMVMEVKEDTP</sequence>
<dbReference type="Gene3D" id="3.60.15.10">
    <property type="entry name" value="Ribonuclease Z/Hydroxyacylglutathione hydrolase-like"/>
    <property type="match status" value="1"/>
</dbReference>
<evidence type="ECO:0000259" key="1">
    <source>
        <dbReference type="Pfam" id="PF00753"/>
    </source>
</evidence>
<protein>
    <submittedName>
        <fullName evidence="2">Metal-dependent hydrolase of the beta-lactamase superfamily ii</fullName>
    </submittedName>
</protein>
<name>A0A0W8G9C8_9ZZZZ</name>
<accession>A0A0W8G9C8</accession>
<comment type="caution">
    <text evidence="2">The sequence shown here is derived from an EMBL/GenBank/DDBJ whole genome shotgun (WGS) entry which is preliminary data.</text>
</comment>
<dbReference type="EMBL" id="LNQE01000043">
    <property type="protein sequence ID" value="KUG29749.1"/>
    <property type="molecule type" value="Genomic_DNA"/>
</dbReference>
<dbReference type="SUPFAM" id="SSF56281">
    <property type="entry name" value="Metallo-hydrolase/oxidoreductase"/>
    <property type="match status" value="1"/>
</dbReference>
<dbReference type="AlphaFoldDB" id="A0A0W8G9C8"/>
<dbReference type="Pfam" id="PF00753">
    <property type="entry name" value="Lactamase_B"/>
    <property type="match status" value="1"/>
</dbReference>
<feature type="domain" description="Metallo-beta-lactamase" evidence="1">
    <location>
        <begin position="47"/>
        <end position="113"/>
    </location>
</feature>
<dbReference type="GO" id="GO:0016787">
    <property type="term" value="F:hydrolase activity"/>
    <property type="evidence" value="ECO:0007669"/>
    <property type="project" value="UniProtKB-KW"/>
</dbReference>
<dbReference type="PANTHER" id="PTHR13754:SF13">
    <property type="entry name" value="METALLO-BETA-LACTAMASE SUPERFAMILY PROTEIN (AFU_ORTHOLOGUE AFUA_3G07630)"/>
    <property type="match status" value="1"/>
</dbReference>
<dbReference type="InterPro" id="IPR036866">
    <property type="entry name" value="RibonucZ/Hydroxyglut_hydro"/>
</dbReference>
<keyword evidence="2" id="KW-0378">Hydrolase</keyword>
<gene>
    <name evidence="2" type="ORF">ASZ90_000364</name>
</gene>
<dbReference type="InterPro" id="IPR052926">
    <property type="entry name" value="Metallo-beta-lactamase_dom"/>
</dbReference>
<evidence type="ECO:0000313" key="2">
    <source>
        <dbReference type="EMBL" id="KUG29749.1"/>
    </source>
</evidence>
<dbReference type="PANTHER" id="PTHR13754">
    <property type="entry name" value="METALLO-BETA-LACTAMASE SUPERFAMILY PROTEIN"/>
    <property type="match status" value="1"/>
</dbReference>
<dbReference type="InterPro" id="IPR041712">
    <property type="entry name" value="DHPS-like_MBL-fold"/>
</dbReference>
<organism evidence="2">
    <name type="scientific">hydrocarbon metagenome</name>
    <dbReference type="NCBI Taxonomy" id="938273"/>
    <lineage>
        <taxon>unclassified sequences</taxon>
        <taxon>metagenomes</taxon>
        <taxon>ecological metagenomes</taxon>
    </lineage>
</organism>
<proteinExistence type="predicted"/>
<reference evidence="2" key="1">
    <citation type="journal article" date="2015" name="Proc. Natl. Acad. Sci. U.S.A.">
        <title>Networks of energetic and metabolic interactions define dynamics in microbial communities.</title>
        <authorList>
            <person name="Embree M."/>
            <person name="Liu J.K."/>
            <person name="Al-Bassam M.M."/>
            <person name="Zengler K."/>
        </authorList>
    </citation>
    <scope>NUCLEOTIDE SEQUENCE</scope>
</reference>
<dbReference type="GO" id="GO:0016740">
    <property type="term" value="F:transferase activity"/>
    <property type="evidence" value="ECO:0007669"/>
    <property type="project" value="TreeGrafter"/>
</dbReference>